<protein>
    <submittedName>
        <fullName evidence="3">Phosphoesterase</fullName>
    </submittedName>
</protein>
<reference evidence="3 4" key="1">
    <citation type="submission" date="2014-10" db="EMBL/GenBank/DDBJ databases">
        <title>Draft genome sequence of Actinoplanes utahensis NRRL 12052.</title>
        <authorList>
            <person name="Velasco-Bucheli B."/>
            <person name="del Cerro C."/>
            <person name="Hormigo D."/>
            <person name="Garcia J.L."/>
            <person name="Acebal C."/>
            <person name="Arroyo M."/>
            <person name="de la Mata I."/>
        </authorList>
    </citation>
    <scope>NUCLEOTIDE SEQUENCE [LARGE SCALE GENOMIC DNA]</scope>
    <source>
        <strain evidence="3 4">NRRL 12052</strain>
    </source>
</reference>
<dbReference type="SUPFAM" id="SSF48317">
    <property type="entry name" value="Acid phosphatase/Vanadium-dependent haloperoxidase"/>
    <property type="match status" value="2"/>
</dbReference>
<feature type="transmembrane region" description="Helical" evidence="1">
    <location>
        <begin position="443"/>
        <end position="461"/>
    </location>
</feature>
<feature type="transmembrane region" description="Helical" evidence="1">
    <location>
        <begin position="148"/>
        <end position="170"/>
    </location>
</feature>
<dbReference type="PANTHER" id="PTHR14969">
    <property type="entry name" value="SPHINGOSINE-1-PHOSPHATE PHOSPHOHYDROLASE"/>
    <property type="match status" value="1"/>
</dbReference>
<sequence length="487" mass="53537">MEENRVVERTGWAPVRHFAERSVLGLLVVTAIGLTFGVLLLLVRFHWQPLLDLDRSVADGLNRWTSGSETTVGVLKQISSFGGRGVLLPLVILLAAVLLIRRRPRPAVYLLVTGAGALIMDPSLKALIGRLRPAVEVPVATAPGNSFPSGHALGSMVVYGMIVLVFLPAVRRRWRPWFIGLAAVIVAAVGFTRVALGVHYVSDVLGGWLLGLAWISVTAYAFRIWRREAGHTTPPITDGLEPEAGTDLKPAPAEGAVLPHPWAKAAEILVGWVFVFGLLYLVGYSVNRWEPAFDDRFVRWLQTFRTPALDDLSWLASKAGDTHAILIISLIFCPLALALWRQWRPIVFLAFTMIGELTLFLCAAASVGRDRPSAEQLDGPMPTSSFPSGHIAATMCLWVAIAIIVMSRVRQPWRWIFPALAVIMPLVVALSRIYRGMHHPTDFMGAALLTAAWIGVLWWTVRPNEHAETVTEAAVRVERGRKLEPVA</sequence>
<dbReference type="Pfam" id="PF01569">
    <property type="entry name" value="PAP2"/>
    <property type="match status" value="2"/>
</dbReference>
<feature type="transmembrane region" description="Helical" evidence="1">
    <location>
        <begin position="347"/>
        <end position="368"/>
    </location>
</feature>
<keyword evidence="4" id="KW-1185">Reference proteome</keyword>
<feature type="transmembrane region" description="Helical" evidence="1">
    <location>
        <begin position="322"/>
        <end position="340"/>
    </location>
</feature>
<feature type="transmembrane region" description="Helical" evidence="1">
    <location>
        <begin position="177"/>
        <end position="198"/>
    </location>
</feature>
<feature type="transmembrane region" description="Helical" evidence="1">
    <location>
        <begin position="388"/>
        <end position="406"/>
    </location>
</feature>
<dbReference type="AlphaFoldDB" id="A0A0A6XE03"/>
<dbReference type="Gene3D" id="1.20.144.10">
    <property type="entry name" value="Phosphatidic acid phosphatase type 2/haloperoxidase"/>
    <property type="match status" value="2"/>
</dbReference>
<evidence type="ECO:0000256" key="1">
    <source>
        <dbReference type="SAM" id="Phobius"/>
    </source>
</evidence>
<feature type="domain" description="Phosphatidic acid phosphatase type 2/haloperoxidase" evidence="2">
    <location>
        <begin position="346"/>
        <end position="458"/>
    </location>
</feature>
<feature type="transmembrane region" description="Helical" evidence="1">
    <location>
        <begin position="268"/>
        <end position="286"/>
    </location>
</feature>
<feature type="transmembrane region" description="Helical" evidence="1">
    <location>
        <begin position="23"/>
        <end position="47"/>
    </location>
</feature>
<keyword evidence="1" id="KW-1133">Transmembrane helix</keyword>
<feature type="domain" description="Phosphatidic acid phosphatase type 2/haloperoxidase" evidence="2">
    <location>
        <begin position="107"/>
        <end position="219"/>
    </location>
</feature>
<dbReference type="EMBL" id="JRTT01000005">
    <property type="protein sequence ID" value="KHD78292.1"/>
    <property type="molecule type" value="Genomic_DNA"/>
</dbReference>
<comment type="caution">
    <text evidence="3">The sequence shown here is derived from an EMBL/GenBank/DDBJ whole genome shotgun (WGS) entry which is preliminary data.</text>
</comment>
<gene>
    <name evidence="3" type="ORF">MB27_05475</name>
</gene>
<name>A0A0A6XE03_ACTUT</name>
<keyword evidence="1" id="KW-0812">Transmembrane</keyword>
<accession>A0A0A6XE03</accession>
<organism evidence="3 4">
    <name type="scientific">Actinoplanes utahensis</name>
    <dbReference type="NCBI Taxonomy" id="1869"/>
    <lineage>
        <taxon>Bacteria</taxon>
        <taxon>Bacillati</taxon>
        <taxon>Actinomycetota</taxon>
        <taxon>Actinomycetes</taxon>
        <taxon>Micromonosporales</taxon>
        <taxon>Micromonosporaceae</taxon>
        <taxon>Actinoplanes</taxon>
    </lineage>
</organism>
<dbReference type="InterPro" id="IPR000326">
    <property type="entry name" value="PAP2/HPO"/>
</dbReference>
<feature type="transmembrane region" description="Helical" evidence="1">
    <location>
        <begin position="413"/>
        <end position="431"/>
    </location>
</feature>
<feature type="transmembrane region" description="Helical" evidence="1">
    <location>
        <begin position="204"/>
        <end position="222"/>
    </location>
</feature>
<dbReference type="InterPro" id="IPR036938">
    <property type="entry name" value="PAP2/HPO_sf"/>
</dbReference>
<evidence type="ECO:0000313" key="4">
    <source>
        <dbReference type="Proteomes" id="UP000054537"/>
    </source>
</evidence>
<dbReference type="CDD" id="cd03392">
    <property type="entry name" value="PAP2_like_2"/>
    <property type="match status" value="2"/>
</dbReference>
<dbReference type="SMART" id="SM00014">
    <property type="entry name" value="acidPPc"/>
    <property type="match status" value="2"/>
</dbReference>
<feature type="transmembrane region" description="Helical" evidence="1">
    <location>
        <begin position="81"/>
        <end position="100"/>
    </location>
</feature>
<proteinExistence type="predicted"/>
<dbReference type="OrthoDB" id="5289372at2"/>
<evidence type="ECO:0000313" key="3">
    <source>
        <dbReference type="EMBL" id="KHD78292.1"/>
    </source>
</evidence>
<dbReference type="eggNOG" id="COG0671">
    <property type="taxonomic scope" value="Bacteria"/>
</dbReference>
<dbReference type="RefSeq" id="WP_043522957.1">
    <property type="nucleotide sequence ID" value="NZ_BAABKU010000002.1"/>
</dbReference>
<dbReference type="Proteomes" id="UP000054537">
    <property type="component" value="Unassembled WGS sequence"/>
</dbReference>
<keyword evidence="1" id="KW-0472">Membrane</keyword>
<evidence type="ECO:0000259" key="2">
    <source>
        <dbReference type="SMART" id="SM00014"/>
    </source>
</evidence>
<dbReference type="PANTHER" id="PTHR14969:SF13">
    <property type="entry name" value="AT30094P"/>
    <property type="match status" value="1"/>
</dbReference>
<dbReference type="STRING" id="1869.MB27_05475"/>
<feature type="transmembrane region" description="Helical" evidence="1">
    <location>
        <begin position="107"/>
        <end position="128"/>
    </location>
</feature>